<evidence type="ECO:0000313" key="3">
    <source>
        <dbReference type="Proteomes" id="UP000296049"/>
    </source>
</evidence>
<reference evidence="3" key="1">
    <citation type="journal article" date="2013" name="Nat. Genet.">
        <title>The duck genome and transcriptome provide insight into an avian influenza virus reservoir species.</title>
        <authorList>
            <person name="Huang Y."/>
            <person name="Li Y."/>
            <person name="Burt D.W."/>
            <person name="Chen H."/>
            <person name="Zhang Y."/>
            <person name="Qian W."/>
            <person name="Kim H."/>
            <person name="Gan S."/>
            <person name="Zhao Y."/>
            <person name="Li J."/>
            <person name="Yi K."/>
            <person name="Feng H."/>
            <person name="Zhu P."/>
            <person name="Li B."/>
            <person name="Liu Q."/>
            <person name="Fairley S."/>
            <person name="Magor K.E."/>
            <person name="Du Z."/>
            <person name="Hu X."/>
            <person name="Goodman L."/>
            <person name="Tafer H."/>
            <person name="Vignal A."/>
            <person name="Lee T."/>
            <person name="Kim K.W."/>
            <person name="Sheng Z."/>
            <person name="An Y."/>
            <person name="Searle S."/>
            <person name="Herrero J."/>
            <person name="Groenen M.A."/>
            <person name="Crooijmans R.P."/>
            <person name="Faraut T."/>
            <person name="Cai Q."/>
            <person name="Webster R.G."/>
            <person name="Aldridge J.R."/>
            <person name="Warren W.C."/>
            <person name="Bartschat S."/>
            <person name="Kehr S."/>
            <person name="Marz M."/>
            <person name="Stadler P.F."/>
            <person name="Smith J."/>
            <person name="Kraus R.H."/>
            <person name="Zhao Y."/>
            <person name="Ren L."/>
            <person name="Fei J."/>
            <person name="Morisson M."/>
            <person name="Kaiser P."/>
            <person name="Griffin D.K."/>
            <person name="Rao M."/>
            <person name="Pitel F."/>
            <person name="Wang J."/>
            <person name="Li N."/>
        </authorList>
    </citation>
    <scope>NUCLEOTIDE SEQUENCE [LARGE SCALE GENOMIC DNA]</scope>
</reference>
<feature type="compositionally biased region" description="Polar residues" evidence="1">
    <location>
        <begin position="105"/>
        <end position="118"/>
    </location>
</feature>
<accession>R0K7L7</accession>
<sequence>MRSEHVGAKRTGKDFGFPNSASLSFLSTGFSIPSASHINWSKAGTWLLGAPSAGQAAAKVNTKDAPLLREQHSHVPCGYHVLQLGQLTHTVPAAHTAPATGFRQGLSNSPQASQQQPRPLQGRLNFVVSPSNTHTPLRVRLIREQEVPQKSTQNEQPGLHRQQPRVRVRWQDRSHPTACALPAVICRAAAGGSNYLQGRCSS</sequence>
<feature type="region of interest" description="Disordered" evidence="1">
    <location>
        <begin position="99"/>
        <end position="119"/>
    </location>
</feature>
<evidence type="ECO:0000313" key="2">
    <source>
        <dbReference type="EMBL" id="EOB06181.1"/>
    </source>
</evidence>
<dbReference type="AlphaFoldDB" id="R0K7L7"/>
<name>R0K7L7_ANAPL</name>
<proteinExistence type="predicted"/>
<feature type="region of interest" description="Disordered" evidence="1">
    <location>
        <begin position="145"/>
        <end position="166"/>
    </location>
</feature>
<organism evidence="2 3">
    <name type="scientific">Anas platyrhynchos</name>
    <name type="common">Mallard</name>
    <name type="synonym">Anas boschas</name>
    <dbReference type="NCBI Taxonomy" id="8839"/>
    <lineage>
        <taxon>Eukaryota</taxon>
        <taxon>Metazoa</taxon>
        <taxon>Chordata</taxon>
        <taxon>Craniata</taxon>
        <taxon>Vertebrata</taxon>
        <taxon>Euteleostomi</taxon>
        <taxon>Archelosauria</taxon>
        <taxon>Archosauria</taxon>
        <taxon>Dinosauria</taxon>
        <taxon>Saurischia</taxon>
        <taxon>Theropoda</taxon>
        <taxon>Coelurosauria</taxon>
        <taxon>Aves</taxon>
        <taxon>Neognathae</taxon>
        <taxon>Galloanserae</taxon>
        <taxon>Anseriformes</taxon>
        <taxon>Anatidae</taxon>
        <taxon>Anatinae</taxon>
        <taxon>Anas</taxon>
    </lineage>
</organism>
<dbReference type="EMBL" id="KB742629">
    <property type="protein sequence ID" value="EOB06181.1"/>
    <property type="molecule type" value="Genomic_DNA"/>
</dbReference>
<dbReference type="Proteomes" id="UP000296049">
    <property type="component" value="Unassembled WGS sequence"/>
</dbReference>
<protein>
    <submittedName>
        <fullName evidence="2">Uncharacterized protein</fullName>
    </submittedName>
</protein>
<keyword evidence="3" id="KW-1185">Reference proteome</keyword>
<gene>
    <name evidence="2" type="ORF">Anapl_01211</name>
</gene>
<evidence type="ECO:0000256" key="1">
    <source>
        <dbReference type="SAM" id="MobiDB-lite"/>
    </source>
</evidence>